<evidence type="ECO:0000313" key="5">
    <source>
        <dbReference type="Proteomes" id="UP001321749"/>
    </source>
</evidence>
<evidence type="ECO:0000256" key="1">
    <source>
        <dbReference type="SAM" id="Coils"/>
    </source>
</evidence>
<feature type="compositionally biased region" description="Polar residues" evidence="2">
    <location>
        <begin position="51"/>
        <end position="61"/>
    </location>
</feature>
<evidence type="ECO:0000313" key="4">
    <source>
        <dbReference type="EMBL" id="KAK4462884.1"/>
    </source>
</evidence>
<name>A0AAV9HS40_9PEZI</name>
<feature type="coiled-coil region" evidence="1">
    <location>
        <begin position="98"/>
        <end position="125"/>
    </location>
</feature>
<gene>
    <name evidence="4" type="ORF">QBC42DRAFT_251103</name>
</gene>
<proteinExistence type="predicted"/>
<feature type="region of interest" description="Disordered" evidence="2">
    <location>
        <begin position="47"/>
        <end position="72"/>
    </location>
</feature>
<dbReference type="Proteomes" id="UP001321749">
    <property type="component" value="Unassembled WGS sequence"/>
</dbReference>
<organism evidence="4 5">
    <name type="scientific">Cladorrhinum samala</name>
    <dbReference type="NCBI Taxonomy" id="585594"/>
    <lineage>
        <taxon>Eukaryota</taxon>
        <taxon>Fungi</taxon>
        <taxon>Dikarya</taxon>
        <taxon>Ascomycota</taxon>
        <taxon>Pezizomycotina</taxon>
        <taxon>Sordariomycetes</taxon>
        <taxon>Sordariomycetidae</taxon>
        <taxon>Sordariales</taxon>
        <taxon>Podosporaceae</taxon>
        <taxon>Cladorrhinum</taxon>
    </lineage>
</organism>
<evidence type="ECO:0000256" key="3">
    <source>
        <dbReference type="SAM" id="SignalP"/>
    </source>
</evidence>
<feature type="signal peptide" evidence="3">
    <location>
        <begin position="1"/>
        <end position="27"/>
    </location>
</feature>
<dbReference type="EMBL" id="MU864966">
    <property type="protein sequence ID" value="KAK4462884.1"/>
    <property type="molecule type" value="Genomic_DNA"/>
</dbReference>
<keyword evidence="1" id="KW-0175">Coiled coil</keyword>
<evidence type="ECO:0000256" key="2">
    <source>
        <dbReference type="SAM" id="MobiDB-lite"/>
    </source>
</evidence>
<reference evidence="4" key="1">
    <citation type="journal article" date="2023" name="Mol. Phylogenet. Evol.">
        <title>Genome-scale phylogeny and comparative genomics of the fungal order Sordariales.</title>
        <authorList>
            <person name="Hensen N."/>
            <person name="Bonometti L."/>
            <person name="Westerberg I."/>
            <person name="Brannstrom I.O."/>
            <person name="Guillou S."/>
            <person name="Cros-Aarteil S."/>
            <person name="Calhoun S."/>
            <person name="Haridas S."/>
            <person name="Kuo A."/>
            <person name="Mondo S."/>
            <person name="Pangilinan J."/>
            <person name="Riley R."/>
            <person name="LaButti K."/>
            <person name="Andreopoulos B."/>
            <person name="Lipzen A."/>
            <person name="Chen C."/>
            <person name="Yan M."/>
            <person name="Daum C."/>
            <person name="Ng V."/>
            <person name="Clum A."/>
            <person name="Steindorff A."/>
            <person name="Ohm R.A."/>
            <person name="Martin F."/>
            <person name="Silar P."/>
            <person name="Natvig D.O."/>
            <person name="Lalanne C."/>
            <person name="Gautier V."/>
            <person name="Ament-Velasquez S.L."/>
            <person name="Kruys A."/>
            <person name="Hutchinson M.I."/>
            <person name="Powell A.J."/>
            <person name="Barry K."/>
            <person name="Miller A.N."/>
            <person name="Grigoriev I.V."/>
            <person name="Debuchy R."/>
            <person name="Gladieux P."/>
            <person name="Hiltunen Thoren M."/>
            <person name="Johannesson H."/>
        </authorList>
    </citation>
    <scope>NUCLEOTIDE SEQUENCE</scope>
    <source>
        <strain evidence="4">PSN324</strain>
    </source>
</reference>
<sequence>MVLVARAVVALLLVAAGGWWLAAGVDGDDGDRAWVTASRDVTTMRTRRSAAANQRCPSGSSPLPPPAKTQRATCHYHKDELRKTTTSKAELERDLSETADLRDSLARIEDECAQARSALEDLREWRANYLSFSQDEDFWDAPVLAWIDQLAREKSEKHARLGLNPGSKR</sequence>
<feature type="chain" id="PRO_5043620030" evidence="3">
    <location>
        <begin position="28"/>
        <end position="169"/>
    </location>
</feature>
<reference evidence="4" key="2">
    <citation type="submission" date="2023-06" db="EMBL/GenBank/DDBJ databases">
        <authorList>
            <consortium name="Lawrence Berkeley National Laboratory"/>
            <person name="Mondo S.J."/>
            <person name="Hensen N."/>
            <person name="Bonometti L."/>
            <person name="Westerberg I."/>
            <person name="Brannstrom I.O."/>
            <person name="Guillou S."/>
            <person name="Cros-Aarteil S."/>
            <person name="Calhoun S."/>
            <person name="Haridas S."/>
            <person name="Kuo A."/>
            <person name="Pangilinan J."/>
            <person name="Riley R."/>
            <person name="Labutti K."/>
            <person name="Andreopoulos B."/>
            <person name="Lipzen A."/>
            <person name="Chen C."/>
            <person name="Yanf M."/>
            <person name="Daum C."/>
            <person name="Ng V."/>
            <person name="Clum A."/>
            <person name="Steindorff A."/>
            <person name="Ohm R."/>
            <person name="Martin F."/>
            <person name="Silar P."/>
            <person name="Natvig D."/>
            <person name="Lalanne C."/>
            <person name="Gautier V."/>
            <person name="Ament-Velasquez S.L."/>
            <person name="Kruys A."/>
            <person name="Hutchinson M.I."/>
            <person name="Powell A.J."/>
            <person name="Barry K."/>
            <person name="Miller A.N."/>
            <person name="Grigoriev I.V."/>
            <person name="Debuchy R."/>
            <person name="Gladieux P."/>
            <person name="Thoren M.H."/>
            <person name="Johannesson H."/>
        </authorList>
    </citation>
    <scope>NUCLEOTIDE SEQUENCE</scope>
    <source>
        <strain evidence="4">PSN324</strain>
    </source>
</reference>
<dbReference type="AlphaFoldDB" id="A0AAV9HS40"/>
<protein>
    <submittedName>
        <fullName evidence="4">Uncharacterized protein</fullName>
    </submittedName>
</protein>
<accession>A0AAV9HS40</accession>
<keyword evidence="3" id="KW-0732">Signal</keyword>
<keyword evidence="5" id="KW-1185">Reference proteome</keyword>
<comment type="caution">
    <text evidence="4">The sequence shown here is derived from an EMBL/GenBank/DDBJ whole genome shotgun (WGS) entry which is preliminary data.</text>
</comment>